<comment type="caution">
    <text evidence="2">The sequence shown here is derived from an EMBL/GenBank/DDBJ whole genome shotgun (WGS) entry which is preliminary data.</text>
</comment>
<dbReference type="EMBL" id="BLXT01007642">
    <property type="protein sequence ID" value="GFO40813.1"/>
    <property type="molecule type" value="Genomic_DNA"/>
</dbReference>
<feature type="compositionally biased region" description="Polar residues" evidence="1">
    <location>
        <begin position="169"/>
        <end position="194"/>
    </location>
</feature>
<evidence type="ECO:0008006" key="4">
    <source>
        <dbReference type="Google" id="ProtNLM"/>
    </source>
</evidence>
<evidence type="ECO:0000313" key="2">
    <source>
        <dbReference type="EMBL" id="GFO40813.1"/>
    </source>
</evidence>
<accession>A0AAV4D992</accession>
<dbReference type="AlphaFoldDB" id="A0AAV4D992"/>
<feature type="region of interest" description="Disordered" evidence="1">
    <location>
        <begin position="165"/>
        <end position="194"/>
    </location>
</feature>
<dbReference type="Proteomes" id="UP000735302">
    <property type="component" value="Unassembled WGS sequence"/>
</dbReference>
<protein>
    <recommendedName>
        <fullName evidence="4">BESS domain-containing protein</fullName>
    </recommendedName>
</protein>
<evidence type="ECO:0000313" key="3">
    <source>
        <dbReference type="Proteomes" id="UP000735302"/>
    </source>
</evidence>
<reference evidence="2 3" key="1">
    <citation type="journal article" date="2021" name="Elife">
        <title>Chloroplast acquisition without the gene transfer in kleptoplastic sea slugs, Plakobranchus ocellatus.</title>
        <authorList>
            <person name="Maeda T."/>
            <person name="Takahashi S."/>
            <person name="Yoshida T."/>
            <person name="Shimamura S."/>
            <person name="Takaki Y."/>
            <person name="Nagai Y."/>
            <person name="Toyoda A."/>
            <person name="Suzuki Y."/>
            <person name="Arimoto A."/>
            <person name="Ishii H."/>
            <person name="Satoh N."/>
            <person name="Nishiyama T."/>
            <person name="Hasebe M."/>
            <person name="Maruyama T."/>
            <person name="Minagawa J."/>
            <person name="Obokata J."/>
            <person name="Shigenobu S."/>
        </authorList>
    </citation>
    <scope>NUCLEOTIDE SEQUENCE [LARGE SCALE GENOMIC DNA]</scope>
</reference>
<feature type="region of interest" description="Disordered" evidence="1">
    <location>
        <begin position="40"/>
        <end position="94"/>
    </location>
</feature>
<feature type="compositionally biased region" description="Basic and acidic residues" evidence="1">
    <location>
        <begin position="79"/>
        <end position="94"/>
    </location>
</feature>
<organism evidence="2 3">
    <name type="scientific">Plakobranchus ocellatus</name>
    <dbReference type="NCBI Taxonomy" id="259542"/>
    <lineage>
        <taxon>Eukaryota</taxon>
        <taxon>Metazoa</taxon>
        <taxon>Spiralia</taxon>
        <taxon>Lophotrochozoa</taxon>
        <taxon>Mollusca</taxon>
        <taxon>Gastropoda</taxon>
        <taxon>Heterobranchia</taxon>
        <taxon>Euthyneura</taxon>
        <taxon>Panpulmonata</taxon>
        <taxon>Sacoglossa</taxon>
        <taxon>Placobranchoidea</taxon>
        <taxon>Plakobranchidae</taxon>
        <taxon>Plakobranchus</taxon>
    </lineage>
</organism>
<evidence type="ECO:0000256" key="1">
    <source>
        <dbReference type="SAM" id="MobiDB-lite"/>
    </source>
</evidence>
<gene>
    <name evidence="2" type="ORF">PoB_006731800</name>
</gene>
<sequence>MYLSFKVVQIASHTSGTIRDMVDTPTLYWDARDLSVTPTATLQESEEQGVGACADPPLALPPQPPSVRVSSIEPQQRNNKKESRRSSSERNDLIDSTLHEMSARSKVLFESLQKTLSQQSQKQPEEEENIFFFLAKKFKSFSPCTQEWLEDEAMKLFMEAKRREKYTSHESYTTGDNYQESYYQEGPSTSYPNF</sequence>
<proteinExistence type="predicted"/>
<name>A0AAV4D992_9GAST</name>
<keyword evidence="3" id="KW-1185">Reference proteome</keyword>